<dbReference type="EMBL" id="GDID01002395">
    <property type="protein sequence ID" value="JAP94211.1"/>
    <property type="molecule type" value="Transcribed_RNA"/>
</dbReference>
<protein>
    <submittedName>
        <fullName evidence="2">Leucine rich repeats-containing protein</fullName>
    </submittedName>
</protein>
<keyword evidence="1" id="KW-0472">Membrane</keyword>
<dbReference type="InterPro" id="IPR032675">
    <property type="entry name" value="LRR_dom_sf"/>
</dbReference>
<gene>
    <name evidence="2" type="ORF">TPC1_13230</name>
</gene>
<accession>A0A146KFL6</accession>
<evidence type="ECO:0000313" key="2">
    <source>
        <dbReference type="EMBL" id="JAP94211.1"/>
    </source>
</evidence>
<organism evidence="2">
    <name type="scientific">Trepomonas sp. PC1</name>
    <dbReference type="NCBI Taxonomy" id="1076344"/>
    <lineage>
        <taxon>Eukaryota</taxon>
        <taxon>Metamonada</taxon>
        <taxon>Diplomonadida</taxon>
        <taxon>Hexamitidae</taxon>
        <taxon>Hexamitinae</taxon>
        <taxon>Trepomonas</taxon>
    </lineage>
</organism>
<dbReference type="InterPro" id="IPR053139">
    <property type="entry name" value="Surface_bspA-like"/>
</dbReference>
<dbReference type="AlphaFoldDB" id="A0A146KFL6"/>
<proteinExistence type="predicted"/>
<feature type="transmembrane region" description="Helical" evidence="1">
    <location>
        <begin position="6"/>
        <end position="22"/>
    </location>
</feature>
<dbReference type="PANTHER" id="PTHR45661">
    <property type="entry name" value="SURFACE ANTIGEN"/>
    <property type="match status" value="1"/>
</dbReference>
<dbReference type="SUPFAM" id="SSF52058">
    <property type="entry name" value="L domain-like"/>
    <property type="match status" value="1"/>
</dbReference>
<sequence length="231" mass="26635">FIVVFSIFLVFSLTFIYLKFVGPIKPVIEFLIKVWKVYSQKQSVKQIVLDFVFSWLYGFVKERKIYVVLVIVVGMIAKLCEDKVKSIQRRKTDLQKLKPKINLQKVKIHDLKLTKMPVLRPHSIEEFCAINLTELSANCFQNCYLLRSCKVNVTACIPHHCFSNCCNLASFDFAGVQTIERCAFENCFKMKSLESNTITSISEYAFQFCIGLQFINLQQCVEVSNSAFNSC</sequence>
<reference evidence="2" key="1">
    <citation type="submission" date="2015-07" db="EMBL/GenBank/DDBJ databases">
        <title>Adaptation to a free-living lifestyle via gene acquisitions in the diplomonad Trepomonas sp. PC1.</title>
        <authorList>
            <person name="Xu F."/>
            <person name="Jerlstrom-Hultqvist J."/>
            <person name="Kolisko M."/>
            <person name="Simpson A.G.B."/>
            <person name="Roger A.J."/>
            <person name="Svard S.G."/>
            <person name="Andersson J.O."/>
        </authorList>
    </citation>
    <scope>NUCLEOTIDE SEQUENCE</scope>
    <source>
        <strain evidence="2">PC1</strain>
    </source>
</reference>
<keyword evidence="1" id="KW-1133">Transmembrane helix</keyword>
<name>A0A146KFL6_9EUKA</name>
<dbReference type="Pfam" id="PF13306">
    <property type="entry name" value="LRR_5"/>
    <property type="match status" value="1"/>
</dbReference>
<evidence type="ECO:0000256" key="1">
    <source>
        <dbReference type="SAM" id="Phobius"/>
    </source>
</evidence>
<keyword evidence="1" id="KW-0812">Transmembrane</keyword>
<dbReference type="PANTHER" id="PTHR45661:SF3">
    <property type="entry name" value="IG-LIKE DOMAIN-CONTAINING PROTEIN"/>
    <property type="match status" value="1"/>
</dbReference>
<dbReference type="Gene3D" id="3.80.10.10">
    <property type="entry name" value="Ribonuclease Inhibitor"/>
    <property type="match status" value="1"/>
</dbReference>
<feature type="non-terminal residue" evidence="2">
    <location>
        <position position="1"/>
    </location>
</feature>
<feature type="non-terminal residue" evidence="2">
    <location>
        <position position="231"/>
    </location>
</feature>
<dbReference type="InterPro" id="IPR026906">
    <property type="entry name" value="LRR_5"/>
</dbReference>